<protein>
    <submittedName>
        <fullName evidence="1">Uncharacterized protein</fullName>
    </submittedName>
</protein>
<sequence>MLIVPTHPKQKALHPMSPLEEPEVSTLMRNSYAAIWNSGPKSKPVTPVLVSLIPHHPRQRPLTPLTLTPPPVPLHSRRDLCGGEVRRLLKKILAELVSTLQQQSTPHRTLGLRLRRPPRVRRTPSPLPSEDHLCLLCETKRVKLSGKHTPSE</sequence>
<dbReference type="AlphaFoldDB" id="A0A8D8PR02"/>
<proteinExistence type="predicted"/>
<dbReference type="EMBL" id="HBUF01023598">
    <property type="protein sequence ID" value="CAG6612037.1"/>
    <property type="molecule type" value="Transcribed_RNA"/>
</dbReference>
<accession>A0A8D8PR02</accession>
<organism evidence="1">
    <name type="scientific">Cacopsylla melanoneura</name>
    <dbReference type="NCBI Taxonomy" id="428564"/>
    <lineage>
        <taxon>Eukaryota</taxon>
        <taxon>Metazoa</taxon>
        <taxon>Ecdysozoa</taxon>
        <taxon>Arthropoda</taxon>
        <taxon>Hexapoda</taxon>
        <taxon>Insecta</taxon>
        <taxon>Pterygota</taxon>
        <taxon>Neoptera</taxon>
        <taxon>Paraneoptera</taxon>
        <taxon>Hemiptera</taxon>
        <taxon>Sternorrhyncha</taxon>
        <taxon>Psylloidea</taxon>
        <taxon>Psyllidae</taxon>
        <taxon>Psyllinae</taxon>
        <taxon>Cacopsylla</taxon>
    </lineage>
</organism>
<evidence type="ECO:0000313" key="1">
    <source>
        <dbReference type="EMBL" id="CAG6612037.1"/>
    </source>
</evidence>
<name>A0A8D8PR02_9HEMI</name>
<reference evidence="1" key="1">
    <citation type="submission" date="2021-05" db="EMBL/GenBank/DDBJ databases">
        <authorList>
            <person name="Alioto T."/>
            <person name="Alioto T."/>
            <person name="Gomez Garrido J."/>
        </authorList>
    </citation>
    <scope>NUCLEOTIDE SEQUENCE</scope>
</reference>